<protein>
    <submittedName>
        <fullName evidence="2">Uncharacterized protein</fullName>
    </submittedName>
</protein>
<dbReference type="AlphaFoldDB" id="A0AAD4MLU6"/>
<evidence type="ECO:0000313" key="3">
    <source>
        <dbReference type="Proteomes" id="UP001201812"/>
    </source>
</evidence>
<accession>A0AAD4MLU6</accession>
<evidence type="ECO:0000313" key="2">
    <source>
        <dbReference type="EMBL" id="KAI1694302.1"/>
    </source>
</evidence>
<proteinExistence type="predicted"/>
<sequence>MLATAKSDFDASFFTENQRKIWAPLLERLRVFEQNAARFFRRMDKDVRDLQEGMNYIRGKLRSSSMGRSMQPVINPEAGDQGTEADGDKENEYRELLVLDPFSPSLGSLPMYDGNPTVSFAKWLERFNDTLNLSSTGLEEGQKLNRLRYCLSGRARAELNAAQPAPATVEAAIGVLKGFLNPIMQIIHPTAIEVSCETHKVIYIPAGPNRLQKVNQLTGDIRYVDEPESFRLMRFGEIDFPDHQVPHLIIDVMRVVRLVGPVKVSIQLFVVYLQKRLKTAPNRTVPFNNDSNTTKFTGCSSRHSVCYNKDLIYTKDLICCLSDSFEVPAGSDKSNNLNPTTKSELKRDLNKLQDELRKIMAQFGGSTSK</sequence>
<reference evidence="2" key="1">
    <citation type="submission" date="2022-01" db="EMBL/GenBank/DDBJ databases">
        <title>Genome Sequence Resource for Two Populations of Ditylenchus destructor, the Migratory Endoparasitic Phytonematode.</title>
        <authorList>
            <person name="Zhang H."/>
            <person name="Lin R."/>
            <person name="Xie B."/>
        </authorList>
    </citation>
    <scope>NUCLEOTIDE SEQUENCE</scope>
    <source>
        <strain evidence="2">BazhouSP</strain>
    </source>
</reference>
<dbReference type="Proteomes" id="UP001201812">
    <property type="component" value="Unassembled WGS sequence"/>
</dbReference>
<evidence type="ECO:0000256" key="1">
    <source>
        <dbReference type="SAM" id="MobiDB-lite"/>
    </source>
</evidence>
<keyword evidence="3" id="KW-1185">Reference proteome</keyword>
<gene>
    <name evidence="2" type="ORF">DdX_20180</name>
</gene>
<dbReference type="EMBL" id="JAKKPZ010000527">
    <property type="protein sequence ID" value="KAI1694302.1"/>
    <property type="molecule type" value="Genomic_DNA"/>
</dbReference>
<comment type="caution">
    <text evidence="2">The sequence shown here is derived from an EMBL/GenBank/DDBJ whole genome shotgun (WGS) entry which is preliminary data.</text>
</comment>
<organism evidence="2 3">
    <name type="scientific">Ditylenchus destructor</name>
    <dbReference type="NCBI Taxonomy" id="166010"/>
    <lineage>
        <taxon>Eukaryota</taxon>
        <taxon>Metazoa</taxon>
        <taxon>Ecdysozoa</taxon>
        <taxon>Nematoda</taxon>
        <taxon>Chromadorea</taxon>
        <taxon>Rhabditida</taxon>
        <taxon>Tylenchina</taxon>
        <taxon>Tylenchomorpha</taxon>
        <taxon>Sphaerularioidea</taxon>
        <taxon>Anguinidae</taxon>
        <taxon>Anguininae</taxon>
        <taxon>Ditylenchus</taxon>
    </lineage>
</organism>
<feature type="region of interest" description="Disordered" evidence="1">
    <location>
        <begin position="67"/>
        <end position="87"/>
    </location>
</feature>
<name>A0AAD4MLU6_9BILA</name>